<evidence type="ECO:0000256" key="1">
    <source>
        <dbReference type="ARBA" id="ARBA00004141"/>
    </source>
</evidence>
<comment type="similarity">
    <text evidence="2">Belongs to the ABC transporter superfamily. ABCG family. Eye pigment precursor importer (TC 3.A.1.204) subfamily.</text>
</comment>
<dbReference type="Pfam" id="PF01061">
    <property type="entry name" value="ABC2_membrane"/>
    <property type="match status" value="1"/>
</dbReference>
<keyword evidence="4 7" id="KW-0812">Transmembrane</keyword>
<dbReference type="Pfam" id="PF19055">
    <property type="entry name" value="ABC2_membrane_7"/>
    <property type="match status" value="1"/>
</dbReference>
<evidence type="ECO:0000313" key="11">
    <source>
        <dbReference type="EMBL" id="ODQ69377.1"/>
    </source>
</evidence>
<dbReference type="Gene3D" id="3.40.50.300">
    <property type="entry name" value="P-loop containing nucleotide triphosphate hydrolases"/>
    <property type="match status" value="1"/>
</dbReference>
<dbReference type="Pfam" id="PF00005">
    <property type="entry name" value="ABC_tran"/>
    <property type="match status" value="1"/>
</dbReference>
<accession>A0A1E3PX23</accession>
<feature type="transmembrane region" description="Helical" evidence="7">
    <location>
        <begin position="328"/>
        <end position="348"/>
    </location>
</feature>
<evidence type="ECO:0008006" key="13">
    <source>
        <dbReference type="Google" id="ProtNLM"/>
    </source>
</evidence>
<dbReference type="InterPro" id="IPR013525">
    <property type="entry name" value="ABC2_TM"/>
</dbReference>
<evidence type="ECO:0000256" key="3">
    <source>
        <dbReference type="ARBA" id="ARBA00022448"/>
    </source>
</evidence>
<dbReference type="AlphaFoldDB" id="A0A1E3PX23"/>
<feature type="domain" description="ABC-2 type transporter transmembrane" evidence="9">
    <location>
        <begin position="278"/>
        <end position="487"/>
    </location>
</feature>
<dbReference type="GO" id="GO:0140359">
    <property type="term" value="F:ABC-type transporter activity"/>
    <property type="evidence" value="ECO:0007669"/>
    <property type="project" value="InterPro"/>
</dbReference>
<evidence type="ECO:0000256" key="6">
    <source>
        <dbReference type="ARBA" id="ARBA00023136"/>
    </source>
</evidence>
<evidence type="ECO:0000256" key="4">
    <source>
        <dbReference type="ARBA" id="ARBA00022692"/>
    </source>
</evidence>
<keyword evidence="3" id="KW-0813">Transport</keyword>
<dbReference type="InterPro" id="IPR027417">
    <property type="entry name" value="P-loop_NTPase"/>
</dbReference>
<comment type="subcellular location">
    <subcellularLocation>
        <location evidence="1">Membrane</location>
        <topology evidence="1">Multi-pass membrane protein</topology>
    </subcellularLocation>
</comment>
<feature type="transmembrane region" description="Helical" evidence="7">
    <location>
        <begin position="369"/>
        <end position="398"/>
    </location>
</feature>
<sequence>MGPSGSGKTSLLDVLASRTSLTVDGEVWLTGVPRTQQLNRYRYVQQEDALIGSLTVRETLLFAAKLGQTSSHQDAIAWRVEDVIVRLGLSRQRDTKIGTPLQKGLSGGQKRRVSVGEKLVATGEGEERIVLFLDEVTSGLDAVAAYEVVSRVKEFAVQSGIIVVASIHQPSTATFMLFDSVLLLSAGKQIYFGATAGVTEYFGRCGLVIPNNYNPAEFLLEITNTDFLEMKDDVEMQERKVTVARLSEASLNDTDDLDSTGRSQFRQSLSSIVLTYRQSNILFHRSFIKARRDILAYGVRIVMYLCLALLMGTVWLRLSATQYSIQAFINALFFGAAFMSFMAVAYIPSFLEDHATFTKERHEEMYGPLAFLIANILVGAPFLLMIALLFSVVMYWMTGYLSTATAFFRFVMWLFLDLIAAESLVVLISSIVPIFVAALALTAFTNALWMAVAGYLVAPGILNKFWYYTFYWIDYQRYVFEGMLFNEVESREYLCPMINGSCSSCMYTAHENADGTCVIDGKDVLIAGGYGGNHTGLWVGLEVALAVGMRLLTYLWYINTHRRRPSRKG</sequence>
<dbReference type="PANTHER" id="PTHR48042">
    <property type="entry name" value="ABC TRANSPORTER G FAMILY MEMBER 11"/>
    <property type="match status" value="1"/>
</dbReference>
<feature type="domain" description="ABC transporter family G" evidence="10">
    <location>
        <begin position="168"/>
        <end position="243"/>
    </location>
</feature>
<dbReference type="STRING" id="675824.A0A1E3PX23"/>
<feature type="domain" description="ABC transporter" evidence="8">
    <location>
        <begin position="1"/>
        <end position="137"/>
    </location>
</feature>
<evidence type="ECO:0000256" key="5">
    <source>
        <dbReference type="ARBA" id="ARBA00022989"/>
    </source>
</evidence>
<organism evidence="11 12">
    <name type="scientific">Lipomyces starkeyi NRRL Y-11557</name>
    <dbReference type="NCBI Taxonomy" id="675824"/>
    <lineage>
        <taxon>Eukaryota</taxon>
        <taxon>Fungi</taxon>
        <taxon>Dikarya</taxon>
        <taxon>Ascomycota</taxon>
        <taxon>Saccharomycotina</taxon>
        <taxon>Lipomycetes</taxon>
        <taxon>Lipomycetales</taxon>
        <taxon>Lipomycetaceae</taxon>
        <taxon>Lipomyces</taxon>
    </lineage>
</organism>
<name>A0A1E3PX23_LIPST</name>
<evidence type="ECO:0000259" key="10">
    <source>
        <dbReference type="Pfam" id="PF19055"/>
    </source>
</evidence>
<dbReference type="InterPro" id="IPR052215">
    <property type="entry name" value="Plant_ABCG"/>
</dbReference>
<dbReference type="EMBL" id="KV454304">
    <property type="protein sequence ID" value="ODQ69377.1"/>
    <property type="molecule type" value="Genomic_DNA"/>
</dbReference>
<proteinExistence type="inferred from homology"/>
<dbReference type="InterPro" id="IPR003439">
    <property type="entry name" value="ABC_transporter-like_ATP-bd"/>
</dbReference>
<dbReference type="GO" id="GO:0005524">
    <property type="term" value="F:ATP binding"/>
    <property type="evidence" value="ECO:0007669"/>
    <property type="project" value="InterPro"/>
</dbReference>
<keyword evidence="12" id="KW-1185">Reference proteome</keyword>
<protein>
    <recommendedName>
        <fullName evidence="13">ABC transporter domain-containing protein</fullName>
    </recommendedName>
</protein>
<reference evidence="11 12" key="1">
    <citation type="journal article" date="2016" name="Proc. Natl. Acad. Sci. U.S.A.">
        <title>Comparative genomics of biotechnologically important yeasts.</title>
        <authorList>
            <person name="Riley R."/>
            <person name="Haridas S."/>
            <person name="Wolfe K.H."/>
            <person name="Lopes M.R."/>
            <person name="Hittinger C.T."/>
            <person name="Goeker M."/>
            <person name="Salamov A.A."/>
            <person name="Wisecaver J.H."/>
            <person name="Long T.M."/>
            <person name="Calvey C.H."/>
            <person name="Aerts A.L."/>
            <person name="Barry K.W."/>
            <person name="Choi C."/>
            <person name="Clum A."/>
            <person name="Coughlan A.Y."/>
            <person name="Deshpande S."/>
            <person name="Douglass A.P."/>
            <person name="Hanson S.J."/>
            <person name="Klenk H.-P."/>
            <person name="LaButti K.M."/>
            <person name="Lapidus A."/>
            <person name="Lindquist E.A."/>
            <person name="Lipzen A.M."/>
            <person name="Meier-Kolthoff J.P."/>
            <person name="Ohm R.A."/>
            <person name="Otillar R.P."/>
            <person name="Pangilinan J.L."/>
            <person name="Peng Y."/>
            <person name="Rokas A."/>
            <person name="Rosa C.A."/>
            <person name="Scheuner C."/>
            <person name="Sibirny A.A."/>
            <person name="Slot J.C."/>
            <person name="Stielow J.B."/>
            <person name="Sun H."/>
            <person name="Kurtzman C.P."/>
            <person name="Blackwell M."/>
            <person name="Grigoriev I.V."/>
            <person name="Jeffries T.W."/>
        </authorList>
    </citation>
    <scope>NUCLEOTIDE SEQUENCE [LARGE SCALE GENOMIC DNA]</scope>
    <source>
        <strain evidence="11 12">NRRL Y-11557</strain>
    </source>
</reference>
<feature type="transmembrane region" description="Helical" evidence="7">
    <location>
        <begin position="410"/>
        <end position="428"/>
    </location>
</feature>
<gene>
    <name evidence="11" type="ORF">LIPSTDRAFT_88515</name>
</gene>
<dbReference type="PANTHER" id="PTHR48042:SF11">
    <property type="entry name" value="ABC TRANSPORTER G FAMILY MEMBER 11"/>
    <property type="match status" value="1"/>
</dbReference>
<feature type="transmembrane region" description="Helical" evidence="7">
    <location>
        <begin position="537"/>
        <end position="558"/>
    </location>
</feature>
<keyword evidence="6 7" id="KW-0472">Membrane</keyword>
<feature type="transmembrane region" description="Helical" evidence="7">
    <location>
        <begin position="294"/>
        <end position="316"/>
    </location>
</feature>
<dbReference type="Proteomes" id="UP000094385">
    <property type="component" value="Unassembled WGS sequence"/>
</dbReference>
<evidence type="ECO:0000313" key="12">
    <source>
        <dbReference type="Proteomes" id="UP000094385"/>
    </source>
</evidence>
<evidence type="ECO:0000259" key="8">
    <source>
        <dbReference type="Pfam" id="PF00005"/>
    </source>
</evidence>
<dbReference type="OrthoDB" id="66620at2759"/>
<keyword evidence="5 7" id="KW-1133">Transmembrane helix</keyword>
<evidence type="ECO:0000256" key="2">
    <source>
        <dbReference type="ARBA" id="ARBA00005814"/>
    </source>
</evidence>
<dbReference type="GO" id="GO:0016020">
    <property type="term" value="C:membrane"/>
    <property type="evidence" value="ECO:0007669"/>
    <property type="project" value="UniProtKB-SubCell"/>
</dbReference>
<dbReference type="InterPro" id="IPR043926">
    <property type="entry name" value="ABCG_dom"/>
</dbReference>
<evidence type="ECO:0000259" key="9">
    <source>
        <dbReference type="Pfam" id="PF01061"/>
    </source>
</evidence>
<evidence type="ECO:0000256" key="7">
    <source>
        <dbReference type="SAM" id="Phobius"/>
    </source>
</evidence>
<dbReference type="GO" id="GO:0016887">
    <property type="term" value="F:ATP hydrolysis activity"/>
    <property type="evidence" value="ECO:0007669"/>
    <property type="project" value="InterPro"/>
</dbReference>
<dbReference type="SUPFAM" id="SSF52540">
    <property type="entry name" value="P-loop containing nucleoside triphosphate hydrolases"/>
    <property type="match status" value="1"/>
</dbReference>